<dbReference type="PANTHER" id="PTHR37423:SF5">
    <property type="entry name" value="SOLUBLE LYTIC MUREIN TRANSGLYCOSYLASE"/>
    <property type="match status" value="1"/>
</dbReference>
<organism evidence="7 8">
    <name type="scientific">Glacieibacterium arshaanense</name>
    <dbReference type="NCBI Taxonomy" id="2511025"/>
    <lineage>
        <taxon>Bacteria</taxon>
        <taxon>Pseudomonadati</taxon>
        <taxon>Pseudomonadota</taxon>
        <taxon>Alphaproteobacteria</taxon>
        <taxon>Sphingomonadales</taxon>
        <taxon>Sphingosinicellaceae</taxon>
        <taxon>Glacieibacterium</taxon>
    </lineage>
</organism>
<feature type="signal peptide" evidence="5">
    <location>
        <begin position="1"/>
        <end position="20"/>
    </location>
</feature>
<dbReference type="RefSeq" id="WP_135245113.1">
    <property type="nucleotide sequence ID" value="NZ_SIHO01000001.1"/>
</dbReference>
<dbReference type="Gene3D" id="1.10.530.10">
    <property type="match status" value="1"/>
</dbReference>
<protein>
    <submittedName>
        <fullName evidence="7">Lytic transglycosylase domain-containing protein</fullName>
    </submittedName>
</protein>
<dbReference type="InterPro" id="IPR023346">
    <property type="entry name" value="Lysozyme-like_dom_sf"/>
</dbReference>
<evidence type="ECO:0000256" key="1">
    <source>
        <dbReference type="ARBA" id="ARBA00007734"/>
    </source>
</evidence>
<evidence type="ECO:0000313" key="7">
    <source>
        <dbReference type="EMBL" id="TFU06390.1"/>
    </source>
</evidence>
<evidence type="ECO:0000256" key="4">
    <source>
        <dbReference type="SAM" id="MobiDB-lite"/>
    </source>
</evidence>
<evidence type="ECO:0000259" key="6">
    <source>
        <dbReference type="Pfam" id="PF01464"/>
    </source>
</evidence>
<accession>A0A4Y9ESU9</accession>
<dbReference type="InterPro" id="IPR008939">
    <property type="entry name" value="Lytic_TGlycosylase_superhlx_U"/>
</dbReference>
<evidence type="ECO:0000256" key="5">
    <source>
        <dbReference type="SAM" id="SignalP"/>
    </source>
</evidence>
<dbReference type="EMBL" id="SIHO01000001">
    <property type="protein sequence ID" value="TFU06390.1"/>
    <property type="molecule type" value="Genomic_DNA"/>
</dbReference>
<dbReference type="Proteomes" id="UP000297737">
    <property type="component" value="Unassembled WGS sequence"/>
</dbReference>
<dbReference type="SUPFAM" id="SSF53955">
    <property type="entry name" value="Lysozyme-like"/>
    <property type="match status" value="1"/>
</dbReference>
<gene>
    <name evidence="7" type="ORF">EUV02_05205</name>
</gene>
<keyword evidence="8" id="KW-1185">Reference proteome</keyword>
<comment type="similarity">
    <text evidence="1">Belongs to the transglycosylase Slt family.</text>
</comment>
<feature type="chain" id="PRO_5021299596" evidence="5">
    <location>
        <begin position="21"/>
        <end position="633"/>
    </location>
</feature>
<evidence type="ECO:0000313" key="8">
    <source>
        <dbReference type="Proteomes" id="UP000297737"/>
    </source>
</evidence>
<dbReference type="InterPro" id="IPR008258">
    <property type="entry name" value="Transglycosylase_SLT_dom_1"/>
</dbReference>
<name>A0A4Y9ESU9_9SPHN</name>
<sequence>MKSRLTGFALLLAAAAPLAAQTLAPPAATPAYDDGSRTPITVTGTPADGITLRQRRVPPQLTPSEAAAYGRIFRDIDAGRTSAAESALAYMPANGVLYGSAEGQLLLARGSGRASVNTLTDWLFANPTLPQAPRIAQLAVERGATNLPLLPKVNSAPAISFNPRMTPKSAKGDSANDDAFAAALKPLLAADNNSAAENRWRAQRFEVSEPVRTEYAQRIAWSYYIAGDDAAARRMGSDAATGSGEWAALGAWVSGLAAFRVGDCNAAATAFNLAGQRGPTNDLAAAAAYWASRADFACMRPQLVSANLAKAARYRTTFYGLLAQRALGLAYPFNWTEPDFITADWNYLKSKGGARRAAALVEIGQLGLADRELRYLASISPGTDYEPLLRLAARLNLPATQYWLAHHPPLGLEPPVSARFPAPDWVPYRGWRVDQSLVYAHALQESNFITTATSRVGAKGLMQLMPGTAKLVQKSFGAAGDTPSVDLSGADLSDPAFNFELGQSYLEKLRDMSYTQGLLPKVVAAYNAGPGSVQKWNASLRDNGDALLFIESIPFKETRHYVEIVMRNFWMYQLRSDTPTTSIDALVQGLWPRFPGMPGPTGIKLAPRVMPLTPVVAPSAGAPVEAEEKPDGN</sequence>
<comment type="similarity">
    <text evidence="2">Belongs to the virb1 family.</text>
</comment>
<comment type="caution">
    <text evidence="7">The sequence shown here is derived from an EMBL/GenBank/DDBJ whole genome shotgun (WGS) entry which is preliminary data.</text>
</comment>
<dbReference type="SUPFAM" id="SSF48435">
    <property type="entry name" value="Bacterial muramidases"/>
    <property type="match status" value="1"/>
</dbReference>
<dbReference type="Pfam" id="PF01464">
    <property type="entry name" value="SLT"/>
    <property type="match status" value="1"/>
</dbReference>
<proteinExistence type="inferred from homology"/>
<dbReference type="CDD" id="cd13401">
    <property type="entry name" value="Slt70-like"/>
    <property type="match status" value="1"/>
</dbReference>
<feature type="domain" description="Transglycosylase SLT" evidence="6">
    <location>
        <begin position="431"/>
        <end position="544"/>
    </location>
</feature>
<dbReference type="PANTHER" id="PTHR37423">
    <property type="entry name" value="SOLUBLE LYTIC MUREIN TRANSGLYCOSYLASE-RELATED"/>
    <property type="match status" value="1"/>
</dbReference>
<evidence type="ECO:0000256" key="3">
    <source>
        <dbReference type="ARBA" id="ARBA00022729"/>
    </source>
</evidence>
<evidence type="ECO:0000256" key="2">
    <source>
        <dbReference type="ARBA" id="ARBA00009387"/>
    </source>
</evidence>
<dbReference type="AlphaFoldDB" id="A0A4Y9ESU9"/>
<dbReference type="GO" id="GO:0042597">
    <property type="term" value="C:periplasmic space"/>
    <property type="evidence" value="ECO:0007669"/>
    <property type="project" value="InterPro"/>
</dbReference>
<dbReference type="GO" id="GO:0004553">
    <property type="term" value="F:hydrolase activity, hydrolyzing O-glycosyl compounds"/>
    <property type="evidence" value="ECO:0007669"/>
    <property type="project" value="InterPro"/>
</dbReference>
<keyword evidence="3 5" id="KW-0732">Signal</keyword>
<feature type="region of interest" description="Disordered" evidence="4">
    <location>
        <begin position="26"/>
        <end position="46"/>
    </location>
</feature>
<dbReference type="OrthoDB" id="9815002at2"/>
<reference evidence="7 8" key="1">
    <citation type="submission" date="2019-02" db="EMBL/GenBank/DDBJ databases">
        <title>Polymorphobacter sp. isolated from the lake at the Tibet of China.</title>
        <authorList>
            <person name="Li A."/>
        </authorList>
    </citation>
    <scope>NUCLEOTIDE SEQUENCE [LARGE SCALE GENOMIC DNA]</scope>
    <source>
        <strain evidence="7 8">DJ1R-1</strain>
    </source>
</reference>